<evidence type="ECO:0000313" key="2">
    <source>
        <dbReference type="Proteomes" id="UP000270342"/>
    </source>
</evidence>
<dbReference type="InterPro" id="IPR010743">
    <property type="entry name" value="Methionine_synth_MetW"/>
</dbReference>
<organism evidence="1 2">
    <name type="scientific">Pararobbsia silviterrae</name>
    <dbReference type="NCBI Taxonomy" id="1792498"/>
    <lineage>
        <taxon>Bacteria</taxon>
        <taxon>Pseudomonadati</taxon>
        <taxon>Pseudomonadota</taxon>
        <taxon>Betaproteobacteria</taxon>
        <taxon>Burkholderiales</taxon>
        <taxon>Burkholderiaceae</taxon>
        <taxon>Pararobbsia</taxon>
    </lineage>
</organism>
<dbReference type="NCBIfam" id="TIGR02081">
    <property type="entry name" value="metW"/>
    <property type="match status" value="1"/>
</dbReference>
<dbReference type="Proteomes" id="UP000270342">
    <property type="component" value="Unassembled WGS sequence"/>
</dbReference>
<sequence>MNREGYLKVIDNLTPRADFRVIARWVEPGSSVIDLGCGDGSLLALLAEELDVTGYGIEINDAGVLEAARKGVNVIQQNLEDGLRLFEDQSFDLAILSQTLQTIHQTAAILRETVRVAREAIVSFPNFGYWAHRVSVLGGRMPVSKSLPFQWHNTPNVRVLTIRDFEALAPETGIEILDRAVLHNGASIAWGQNWRGSLAVYRVTRAR</sequence>
<accession>A0A494Y872</accession>
<dbReference type="SUPFAM" id="SSF53335">
    <property type="entry name" value="S-adenosyl-L-methionine-dependent methyltransferases"/>
    <property type="match status" value="1"/>
</dbReference>
<proteinExistence type="predicted"/>
<keyword evidence="2" id="KW-1185">Reference proteome</keyword>
<gene>
    <name evidence="1" type="primary">metW</name>
    <name evidence="1" type="ORF">D7S86_01110</name>
</gene>
<dbReference type="CDD" id="cd02440">
    <property type="entry name" value="AdoMet_MTases"/>
    <property type="match status" value="1"/>
</dbReference>
<dbReference type="InterPro" id="IPR029063">
    <property type="entry name" value="SAM-dependent_MTases_sf"/>
</dbReference>
<dbReference type="Gene3D" id="3.40.50.150">
    <property type="entry name" value="Vaccinia Virus protein VP39"/>
    <property type="match status" value="1"/>
</dbReference>
<evidence type="ECO:0000313" key="1">
    <source>
        <dbReference type="EMBL" id="RKP58576.1"/>
    </source>
</evidence>
<comment type="caution">
    <text evidence="1">The sequence shown here is derived from an EMBL/GenBank/DDBJ whole genome shotgun (WGS) entry which is preliminary data.</text>
</comment>
<dbReference type="AlphaFoldDB" id="A0A494Y872"/>
<protein>
    <submittedName>
        <fullName evidence="1">Methionine biosynthesis protein MetW</fullName>
    </submittedName>
</protein>
<dbReference type="RefSeq" id="WP_121082333.1">
    <property type="nucleotide sequence ID" value="NZ_RBZU01000001.1"/>
</dbReference>
<reference evidence="1 2" key="1">
    <citation type="submission" date="2018-10" db="EMBL/GenBank/DDBJ databases">
        <title>Robbsia sp. DHC34, isolated from soil.</title>
        <authorList>
            <person name="Gao Z.-H."/>
            <person name="Qiu L.-H."/>
        </authorList>
    </citation>
    <scope>NUCLEOTIDE SEQUENCE [LARGE SCALE GENOMIC DNA]</scope>
    <source>
        <strain evidence="1 2">DHC34</strain>
    </source>
</reference>
<name>A0A494Y872_9BURK</name>
<dbReference type="EMBL" id="RBZU01000001">
    <property type="protein sequence ID" value="RKP58576.1"/>
    <property type="molecule type" value="Genomic_DNA"/>
</dbReference>
<dbReference type="Pfam" id="PF07021">
    <property type="entry name" value="MetW"/>
    <property type="match status" value="1"/>
</dbReference>